<comment type="subcellular location">
    <subcellularLocation>
        <location evidence="6">Cell membrane</location>
        <topology evidence="6">Multi-pass membrane protein</topology>
    </subcellularLocation>
    <subcellularLocation>
        <location evidence="1">Membrane</location>
        <topology evidence="1">Multi-pass membrane protein</topology>
    </subcellularLocation>
</comment>
<evidence type="ECO:0000256" key="4">
    <source>
        <dbReference type="ARBA" id="ARBA00022989"/>
    </source>
</evidence>
<dbReference type="Proteomes" id="UP000050482">
    <property type="component" value="Unassembled WGS sequence"/>
</dbReference>
<keyword evidence="4 6" id="KW-1133">Transmembrane helix</keyword>
<feature type="transmembrane region" description="Helical" evidence="6">
    <location>
        <begin position="107"/>
        <end position="125"/>
    </location>
</feature>
<dbReference type="InterPro" id="IPR051598">
    <property type="entry name" value="TSUP/Inactive_protease-like"/>
</dbReference>
<comment type="similarity">
    <text evidence="2 6">Belongs to the 4-toluene sulfonate uptake permease (TSUP) (TC 2.A.102) family.</text>
</comment>
<feature type="transmembrane region" description="Helical" evidence="6">
    <location>
        <begin position="6"/>
        <end position="32"/>
    </location>
</feature>
<feature type="transmembrane region" description="Helical" evidence="6">
    <location>
        <begin position="181"/>
        <end position="200"/>
    </location>
</feature>
<dbReference type="EMBL" id="LJCO01000052">
    <property type="protein sequence ID" value="KPV43328.1"/>
    <property type="molecule type" value="Genomic_DNA"/>
</dbReference>
<dbReference type="STRING" id="471514.AN477_12775"/>
<evidence type="ECO:0000256" key="5">
    <source>
        <dbReference type="ARBA" id="ARBA00023136"/>
    </source>
</evidence>
<feature type="transmembrane region" description="Helical" evidence="6">
    <location>
        <begin position="206"/>
        <end position="230"/>
    </location>
</feature>
<feature type="transmembrane region" description="Helical" evidence="6">
    <location>
        <begin position="77"/>
        <end position="100"/>
    </location>
</feature>
<name>A0A0P9CJW6_9BACL</name>
<dbReference type="AlphaFoldDB" id="A0A0P9CJW6"/>
<sequence length="259" mass="27083">MTIGLIVTLCLIGAVGALLSGMLGIGGAIVNYPLLLYLPVWFGVGKYTPHQVAGIVALQVLFATLSGVIALRKSKSIHYGLVLYMGISILIGSFLGAYGAKYLPGDWINVIYALLATIAAIMMFIPRRGLDDQLIEEITFNKVIAVVAAIVVGMAAGVVGAGGAFILVPIMLQVLKIPTRVTIASSLAITFISSIGASVGKVMAGHIPFLCALIVVLASIVVAPFGVWLGRQIHAKALRYTLAMLIVVTTVKIWVGIAG</sequence>
<dbReference type="PATRIC" id="fig|471514.4.peg.2375"/>
<dbReference type="OrthoDB" id="9792581at2"/>
<dbReference type="GO" id="GO:0005886">
    <property type="term" value="C:plasma membrane"/>
    <property type="evidence" value="ECO:0007669"/>
    <property type="project" value="UniProtKB-SubCell"/>
</dbReference>
<evidence type="ECO:0000256" key="3">
    <source>
        <dbReference type="ARBA" id="ARBA00022692"/>
    </source>
</evidence>
<dbReference type="Pfam" id="PF01925">
    <property type="entry name" value="TauE"/>
    <property type="match status" value="1"/>
</dbReference>
<evidence type="ECO:0000256" key="6">
    <source>
        <dbReference type="RuleBase" id="RU363041"/>
    </source>
</evidence>
<comment type="caution">
    <text evidence="7">The sequence shown here is derived from an EMBL/GenBank/DDBJ whole genome shotgun (WGS) entry which is preliminary data.</text>
</comment>
<dbReference type="InterPro" id="IPR002781">
    <property type="entry name" value="TM_pro_TauE-like"/>
</dbReference>
<protein>
    <recommendedName>
        <fullName evidence="6">Probable membrane transporter protein</fullName>
    </recommendedName>
</protein>
<gene>
    <name evidence="7" type="ORF">AN477_12775</name>
</gene>
<evidence type="ECO:0000313" key="7">
    <source>
        <dbReference type="EMBL" id="KPV43328.1"/>
    </source>
</evidence>
<accession>A0A0P9CJW6</accession>
<dbReference type="PANTHER" id="PTHR43701">
    <property type="entry name" value="MEMBRANE TRANSPORTER PROTEIN MJ0441-RELATED"/>
    <property type="match status" value="1"/>
</dbReference>
<evidence type="ECO:0000256" key="1">
    <source>
        <dbReference type="ARBA" id="ARBA00004141"/>
    </source>
</evidence>
<feature type="transmembrane region" description="Helical" evidence="6">
    <location>
        <begin position="52"/>
        <end position="71"/>
    </location>
</feature>
<evidence type="ECO:0000313" key="8">
    <source>
        <dbReference type="Proteomes" id="UP000050482"/>
    </source>
</evidence>
<organism evidence="7 8">
    <name type="scientific">Alicyclobacillus ferrooxydans</name>
    <dbReference type="NCBI Taxonomy" id="471514"/>
    <lineage>
        <taxon>Bacteria</taxon>
        <taxon>Bacillati</taxon>
        <taxon>Bacillota</taxon>
        <taxon>Bacilli</taxon>
        <taxon>Bacillales</taxon>
        <taxon>Alicyclobacillaceae</taxon>
        <taxon>Alicyclobacillus</taxon>
    </lineage>
</organism>
<keyword evidence="5 6" id="KW-0472">Membrane</keyword>
<feature type="transmembrane region" description="Helical" evidence="6">
    <location>
        <begin position="237"/>
        <end position="257"/>
    </location>
</feature>
<dbReference type="RefSeq" id="WP_054969553.1">
    <property type="nucleotide sequence ID" value="NZ_LJCO01000052.1"/>
</dbReference>
<proteinExistence type="inferred from homology"/>
<keyword evidence="6" id="KW-1003">Cell membrane</keyword>
<feature type="transmembrane region" description="Helical" evidence="6">
    <location>
        <begin position="145"/>
        <end position="169"/>
    </location>
</feature>
<keyword evidence="3 6" id="KW-0812">Transmembrane</keyword>
<evidence type="ECO:0000256" key="2">
    <source>
        <dbReference type="ARBA" id="ARBA00009142"/>
    </source>
</evidence>
<reference evidence="7 8" key="1">
    <citation type="submission" date="2015-09" db="EMBL/GenBank/DDBJ databases">
        <title>Draft genome sequence of Alicyclobacillus ferrooxydans DSM 22381.</title>
        <authorList>
            <person name="Hemp J."/>
        </authorList>
    </citation>
    <scope>NUCLEOTIDE SEQUENCE [LARGE SCALE GENOMIC DNA]</scope>
    <source>
        <strain evidence="7 8">TC-34</strain>
    </source>
</reference>
<keyword evidence="8" id="KW-1185">Reference proteome</keyword>
<dbReference type="PANTHER" id="PTHR43701:SF13">
    <property type="entry name" value="MEMBRANE TRANSPORTER PROTEIN YRKJ-RELATED"/>
    <property type="match status" value="1"/>
</dbReference>